<dbReference type="RefSeq" id="XP_003027347.1">
    <property type="nucleotide sequence ID" value="XM_003027301.1"/>
</dbReference>
<feature type="non-terminal residue" evidence="1">
    <location>
        <position position="302"/>
    </location>
</feature>
<keyword evidence="2" id="KW-1185">Reference proteome</keyword>
<dbReference type="VEuPathDB" id="FungiDB:SCHCODRAFT_01106344"/>
<evidence type="ECO:0000313" key="1">
    <source>
        <dbReference type="EMBL" id="EFI92444.1"/>
    </source>
</evidence>
<protein>
    <submittedName>
        <fullName evidence="1">Uncharacterized protein</fullName>
    </submittedName>
</protein>
<dbReference type="EMBL" id="GL377313">
    <property type="protein sequence ID" value="EFI92444.1"/>
    <property type="molecule type" value="Genomic_DNA"/>
</dbReference>
<dbReference type="KEGG" id="scm:SCHCO_01106344"/>
<name>D8QIN7_SCHCM</name>
<dbReference type="HOGENOM" id="CLU_921829_0_0_1"/>
<dbReference type="AlphaFoldDB" id="D8QIN7"/>
<dbReference type="InParanoid" id="D8QIN7"/>
<sequence length="302" mass="33990">MTNAQSSLAVARYDTDALHGALKKLFRHPSLVTFLQSFTSIHHLTRAFDFETDIVVVPYNEQDDGTMGYKLRQELAEELAVTLHFIALLTFALLNNYSVHQQLERLPAFLTISAPPAGEVDNRIVKKTPSLNLALLYPNVFGLITTKTKEELATIYHRIQNVARYYTRGLLRLFEDAITNGFASAYNVGAPFGLNRATALDMVAPWVVTEEASRRQVPRDELLREQKDIGQLVDSTWVARALLVSADEDWRSAHTAIGLEPVYQIIDDRDWKDDTVASMAMTARSFVNVLTRDVNETVYSLA</sequence>
<accession>D8QIN7</accession>
<dbReference type="GeneID" id="9596740"/>
<reference evidence="1 2" key="1">
    <citation type="journal article" date="2010" name="Nat. Biotechnol.">
        <title>Genome sequence of the model mushroom Schizophyllum commune.</title>
        <authorList>
            <person name="Ohm R.A."/>
            <person name="de Jong J.F."/>
            <person name="Lugones L.G."/>
            <person name="Aerts A."/>
            <person name="Kothe E."/>
            <person name="Stajich J.E."/>
            <person name="de Vries R.P."/>
            <person name="Record E."/>
            <person name="Levasseur A."/>
            <person name="Baker S.E."/>
            <person name="Bartholomew K.A."/>
            <person name="Coutinho P.M."/>
            <person name="Erdmann S."/>
            <person name="Fowler T.J."/>
            <person name="Gathman A.C."/>
            <person name="Lombard V."/>
            <person name="Henrissat B."/>
            <person name="Knabe N."/>
            <person name="Kuees U."/>
            <person name="Lilly W.W."/>
            <person name="Lindquist E."/>
            <person name="Lucas S."/>
            <person name="Magnuson J.K."/>
            <person name="Piumi F."/>
            <person name="Raudaskoski M."/>
            <person name="Salamov A."/>
            <person name="Schmutz J."/>
            <person name="Schwarze F.W.M.R."/>
            <person name="vanKuyk P.A."/>
            <person name="Horton J.S."/>
            <person name="Grigoriev I.V."/>
            <person name="Woesten H.A.B."/>
        </authorList>
    </citation>
    <scope>NUCLEOTIDE SEQUENCE [LARGE SCALE GENOMIC DNA]</scope>
    <source>
        <strain evidence="2">H4-8 / FGSC 9210</strain>
    </source>
</reference>
<evidence type="ECO:0000313" key="2">
    <source>
        <dbReference type="Proteomes" id="UP000007431"/>
    </source>
</evidence>
<proteinExistence type="predicted"/>
<gene>
    <name evidence="1" type="ORF">SCHCODRAFT_113754</name>
</gene>
<organism evidence="2">
    <name type="scientific">Schizophyllum commune (strain H4-8 / FGSC 9210)</name>
    <name type="common">Split gill fungus</name>
    <dbReference type="NCBI Taxonomy" id="578458"/>
    <lineage>
        <taxon>Eukaryota</taxon>
        <taxon>Fungi</taxon>
        <taxon>Dikarya</taxon>
        <taxon>Basidiomycota</taxon>
        <taxon>Agaricomycotina</taxon>
        <taxon>Agaricomycetes</taxon>
        <taxon>Agaricomycetidae</taxon>
        <taxon>Agaricales</taxon>
        <taxon>Schizophyllaceae</taxon>
        <taxon>Schizophyllum</taxon>
    </lineage>
</organism>
<dbReference type="Proteomes" id="UP000007431">
    <property type="component" value="Unassembled WGS sequence"/>
</dbReference>